<name>A0A0R2HZG8_CARDV</name>
<evidence type="ECO:0000256" key="1">
    <source>
        <dbReference type="SAM" id="Phobius"/>
    </source>
</evidence>
<dbReference type="GeneID" id="89590115"/>
<evidence type="ECO:0000313" key="3">
    <source>
        <dbReference type="Proteomes" id="UP000051658"/>
    </source>
</evidence>
<protein>
    <submittedName>
        <fullName evidence="2">Uncharacterized protein</fullName>
    </submittedName>
</protein>
<sequence length="57" mass="6368">MDKINTPLKTIIAIVIVLLLMLVVSKIIWKQPLNYSDILMIIAGILAIFGTCLKTKK</sequence>
<keyword evidence="3" id="KW-1185">Reference proteome</keyword>
<feature type="transmembrane region" description="Helical" evidence="1">
    <location>
        <begin position="12"/>
        <end position="29"/>
    </location>
</feature>
<keyword evidence="1" id="KW-1133">Transmembrane helix</keyword>
<evidence type="ECO:0000313" key="2">
    <source>
        <dbReference type="EMBL" id="KRN57915.1"/>
    </source>
</evidence>
<reference evidence="2 3" key="1">
    <citation type="journal article" date="2015" name="Genome Announc.">
        <title>Expanding the biotechnology potential of lactobacilli through comparative genomics of 213 strains and associated genera.</title>
        <authorList>
            <person name="Sun Z."/>
            <person name="Harris H.M."/>
            <person name="McCann A."/>
            <person name="Guo C."/>
            <person name="Argimon S."/>
            <person name="Zhang W."/>
            <person name="Yang X."/>
            <person name="Jeffery I.B."/>
            <person name="Cooney J.C."/>
            <person name="Kagawa T.F."/>
            <person name="Liu W."/>
            <person name="Song Y."/>
            <person name="Salvetti E."/>
            <person name="Wrobel A."/>
            <person name="Rasinkangas P."/>
            <person name="Parkhill J."/>
            <person name="Rea M.C."/>
            <person name="O'Sullivan O."/>
            <person name="Ritari J."/>
            <person name="Douillard F.P."/>
            <person name="Paul Ross R."/>
            <person name="Yang R."/>
            <person name="Briner A.E."/>
            <person name="Felis G.E."/>
            <person name="de Vos W.M."/>
            <person name="Barrangou R."/>
            <person name="Klaenhammer T.R."/>
            <person name="Caufield P.W."/>
            <person name="Cui Y."/>
            <person name="Zhang H."/>
            <person name="O'Toole P.W."/>
        </authorList>
    </citation>
    <scope>NUCLEOTIDE SEQUENCE [LARGE SCALE GENOMIC DNA]</scope>
    <source>
        <strain evidence="2 3">DSM 20623</strain>
    </source>
</reference>
<gene>
    <name evidence="2" type="ORF">IV74_GL001172</name>
</gene>
<keyword evidence="1" id="KW-0472">Membrane</keyword>
<keyword evidence="1" id="KW-0812">Transmembrane</keyword>
<dbReference type="Proteomes" id="UP000051658">
    <property type="component" value="Unassembled WGS sequence"/>
</dbReference>
<dbReference type="EMBL" id="JQBS01000001">
    <property type="protein sequence ID" value="KRN57915.1"/>
    <property type="molecule type" value="Genomic_DNA"/>
</dbReference>
<organism evidence="2 3">
    <name type="scientific">Carnobacterium divergens DSM 20623</name>
    <dbReference type="NCBI Taxonomy" id="1449336"/>
    <lineage>
        <taxon>Bacteria</taxon>
        <taxon>Bacillati</taxon>
        <taxon>Bacillota</taxon>
        <taxon>Bacilli</taxon>
        <taxon>Lactobacillales</taxon>
        <taxon>Carnobacteriaceae</taxon>
        <taxon>Carnobacterium</taxon>
    </lineage>
</organism>
<feature type="transmembrane region" description="Helical" evidence="1">
    <location>
        <begin position="35"/>
        <end position="53"/>
    </location>
</feature>
<accession>A0A0R2HZG8</accession>
<comment type="caution">
    <text evidence="2">The sequence shown here is derived from an EMBL/GenBank/DDBJ whole genome shotgun (WGS) entry which is preliminary data.</text>
</comment>
<dbReference type="PATRIC" id="fig|1449336.4.peg.1197"/>
<dbReference type="RefSeq" id="WP_156099048.1">
    <property type="nucleotide sequence ID" value="NZ_JQBS01000001.1"/>
</dbReference>
<dbReference type="AlphaFoldDB" id="A0A0R2HZG8"/>
<proteinExistence type="predicted"/>